<evidence type="ECO:0000313" key="3">
    <source>
        <dbReference type="Proteomes" id="UP000076276"/>
    </source>
</evidence>
<evidence type="ECO:0008006" key="4">
    <source>
        <dbReference type="Google" id="ProtNLM"/>
    </source>
</evidence>
<feature type="transmembrane region" description="Helical" evidence="1">
    <location>
        <begin position="51"/>
        <end position="84"/>
    </location>
</feature>
<dbReference type="OrthoDB" id="6708927at2"/>
<name>A0A151Y470_9GAMM</name>
<accession>A0A151Y470</accession>
<dbReference type="STRING" id="1806892.AZH43_08310"/>
<protein>
    <recommendedName>
        <fullName evidence="4">DUF3325 domain-containing protein</fullName>
    </recommendedName>
</protein>
<keyword evidence="1" id="KW-0812">Transmembrane</keyword>
<keyword evidence="1" id="KW-1133">Transmembrane helix</keyword>
<gene>
    <name evidence="2" type="ORF">AZH43_08310</name>
</gene>
<proteinExistence type="predicted"/>
<keyword evidence="1" id="KW-0472">Membrane</keyword>
<dbReference type="RefSeq" id="WP_067667250.1">
    <property type="nucleotide sequence ID" value="NZ_CBCSIK010000002.1"/>
</dbReference>
<comment type="caution">
    <text evidence="2">The sequence shown here is derived from an EMBL/GenBank/DDBJ whole genome shotgun (WGS) entry which is preliminary data.</text>
</comment>
<dbReference type="EMBL" id="LUAW01000013">
    <property type="protein sequence ID" value="KYQ72844.1"/>
    <property type="molecule type" value="Genomic_DNA"/>
</dbReference>
<dbReference type="AlphaFoldDB" id="A0A151Y470"/>
<evidence type="ECO:0000256" key="1">
    <source>
        <dbReference type="SAM" id="Phobius"/>
    </source>
</evidence>
<reference evidence="2 3" key="1">
    <citation type="submission" date="2016-03" db="EMBL/GenBank/DDBJ databases">
        <title>Acinetobacter genomospecies 28 strain ANC 4149.</title>
        <authorList>
            <person name="Radolfova-Krizova L."/>
            <person name="Nemec A."/>
        </authorList>
    </citation>
    <scope>NUCLEOTIDE SEQUENCE [LARGE SCALE GENOMIC DNA]</scope>
    <source>
        <strain evidence="2 3">ANC 4149</strain>
    </source>
</reference>
<organism evidence="2 3">
    <name type="scientific">Acinetobacter pragensis</name>
    <dbReference type="NCBI Taxonomy" id="1806892"/>
    <lineage>
        <taxon>Bacteria</taxon>
        <taxon>Pseudomonadati</taxon>
        <taxon>Pseudomonadota</taxon>
        <taxon>Gammaproteobacteria</taxon>
        <taxon>Moraxellales</taxon>
        <taxon>Moraxellaceae</taxon>
        <taxon>Acinetobacter</taxon>
    </lineage>
</organism>
<evidence type="ECO:0000313" key="2">
    <source>
        <dbReference type="EMBL" id="KYQ72844.1"/>
    </source>
</evidence>
<dbReference type="Proteomes" id="UP000076276">
    <property type="component" value="Unassembled WGS sequence"/>
</dbReference>
<keyword evidence="3" id="KW-1185">Reference proteome</keyword>
<sequence length="88" mass="9890">MKLVLACCLIWIAFYGFYTVSSKKIAQTRQSAQAWLAHRPKWTRTASCISLILALYLLCLTFGSSISIVALCIFSAPLLFLFILKANR</sequence>